<evidence type="ECO:0000313" key="4">
    <source>
        <dbReference type="EnsemblMetazoa" id="AATE021004-PA.1"/>
    </source>
</evidence>
<dbReference type="Gene3D" id="2.20.25.240">
    <property type="match status" value="5"/>
</dbReference>
<sequence>LTEPLNIDASFDRKQHSLNAAWLDEEEKGPTMEELSSARCRLCFQKKFQLLPMFPANEPVNDDLLRKIQDCVAVSIVYEDDQNSMICIKCIVDVEQFYGFKERCMQNELLWQQIRQENCPQQVDQEEEFYSVDLPDMQLMEPTTTLHHTDQPTTFMEAFLGLTKLFRIGYNYRVVRVNDARNVLIYRKHRYYQPDENADCNNWVCIAKEVTDCPAKLMISSTASFPLAIFNRRVKHNHSEATVRTVGLIDSYSEEIVKVLQKYTLAVDSKQRLRLLAGGYRYRLQQALRFDGMSSWVCERSKSDGCPASVMLSYEDEKAFLEGENSHTHFMEDSVPVPSAVNGALIAQQKQQKNVTYQLGYNYKITDGILLFRGNLFKPGKPNSSSASSSVWNCIEGRCAVRLKVRQKIATLMNREHQHPPATSKEPHRLTQETLQQGVNYRLILDETGDIRLLYRKRKFTLDTMRKNGTTQWVCAWQPMGCKAVLQMVPDEQVVYGCADTDHHHRVGNVLEQYFLPTTPNNTPPSQETVLWSSEEYELLWNRNSKPILLRNNARFYARKASKNGTVQWHCTSGVRTCCEASITIDKDGKIIHEAPSHDHQRLCKTAPQTTPTTEGKLSTAAIFDSPGPVHLLAGGFNYRRMLNVQLNVEIIAYCAHRYLVDDAPNTYHCIMRDAPECCQGKIILTNNALCAELCVPHNHSARGIRRLAQPDRSAQVTVEGPNYELIYSMSGRNCLLVHDGYAFRMYKLLEPIQCSRWRCVHGEAGCKAYLNVPLSLEKPASTNGHPHDHSMVFSRTLRDSEDTTISQELCSVVVKVEEPPEHDTQQQITNVENVVPSARGLRNARNAPLMPFPRVITVKRELPIDVPLIDPNAMTDFQNGHLYVRKLEGSASAENENAEMVCAFHWTLNCPAATWDQAHNHERFASVRTNDRFNMLKVLISRGIIAHRGPIMLTQPVQSVSEYELMPSNGNLSLIIDNHRYNFYKAKNNGDWLWRCVRHRWQGCKIGVAVSHCFGKYFFQPYGTKEHEHSPEQVETIN</sequence>
<dbReference type="InterPro" id="IPR007588">
    <property type="entry name" value="Znf_FLYWCH"/>
</dbReference>
<name>A0A182JMT6_ANOAO</name>
<keyword evidence="3" id="KW-0862">Zinc</keyword>
<dbReference type="Pfam" id="PF07776">
    <property type="entry name" value="zf-AD"/>
    <property type="match status" value="1"/>
</dbReference>
<dbReference type="PANTHER" id="PTHR39942">
    <property type="entry name" value="BCDNA.LD26519-RELATED"/>
    <property type="match status" value="1"/>
</dbReference>
<protein>
    <submittedName>
        <fullName evidence="4">Uncharacterized protein</fullName>
    </submittedName>
</protein>
<dbReference type="EnsemblMetazoa" id="AATE021004-RA">
    <property type="protein sequence ID" value="AATE021004-PA.1"/>
    <property type="gene ID" value="AATE021004"/>
</dbReference>
<organism evidence="4">
    <name type="scientific">Anopheles atroparvus</name>
    <name type="common">European mosquito</name>
    <dbReference type="NCBI Taxonomy" id="41427"/>
    <lineage>
        <taxon>Eukaryota</taxon>
        <taxon>Metazoa</taxon>
        <taxon>Ecdysozoa</taxon>
        <taxon>Arthropoda</taxon>
        <taxon>Hexapoda</taxon>
        <taxon>Insecta</taxon>
        <taxon>Pterygota</taxon>
        <taxon>Neoptera</taxon>
        <taxon>Endopterygota</taxon>
        <taxon>Diptera</taxon>
        <taxon>Nematocera</taxon>
        <taxon>Culicoidea</taxon>
        <taxon>Culicidae</taxon>
        <taxon>Anophelinae</taxon>
        <taxon>Anopheles</taxon>
    </lineage>
</organism>
<keyword evidence="2" id="KW-0863">Zinc-finger</keyword>
<dbReference type="PROSITE" id="PS51915">
    <property type="entry name" value="ZAD"/>
    <property type="match status" value="1"/>
</dbReference>
<evidence type="ECO:0000256" key="1">
    <source>
        <dbReference type="ARBA" id="ARBA00022723"/>
    </source>
</evidence>
<dbReference type="VEuPathDB" id="VectorBase:AATE021004"/>
<reference evidence="4" key="1">
    <citation type="submission" date="2022-08" db="UniProtKB">
        <authorList>
            <consortium name="EnsemblMetazoa"/>
        </authorList>
    </citation>
    <scope>IDENTIFICATION</scope>
    <source>
        <strain evidence="4">EBRO</strain>
    </source>
</reference>
<accession>A0A182JMT6</accession>
<proteinExistence type="predicted"/>
<dbReference type="SMART" id="SM00868">
    <property type="entry name" value="zf-AD"/>
    <property type="match status" value="1"/>
</dbReference>
<dbReference type="InterPro" id="IPR012934">
    <property type="entry name" value="Znf_AD"/>
</dbReference>
<evidence type="ECO:0000256" key="2">
    <source>
        <dbReference type="ARBA" id="ARBA00022771"/>
    </source>
</evidence>
<dbReference type="GO" id="GO:0008270">
    <property type="term" value="F:zinc ion binding"/>
    <property type="evidence" value="ECO:0007669"/>
    <property type="project" value="UniProtKB-UniRule"/>
</dbReference>
<dbReference type="GO" id="GO:0005634">
    <property type="term" value="C:nucleus"/>
    <property type="evidence" value="ECO:0007669"/>
    <property type="project" value="InterPro"/>
</dbReference>
<dbReference type="Gene3D" id="3.40.1800.20">
    <property type="match status" value="1"/>
</dbReference>
<dbReference type="SUPFAM" id="SSF57716">
    <property type="entry name" value="Glucocorticoid receptor-like (DNA-binding domain)"/>
    <property type="match status" value="1"/>
</dbReference>
<dbReference type="Pfam" id="PF04500">
    <property type="entry name" value="FLYWCH"/>
    <property type="match status" value="1"/>
</dbReference>
<dbReference type="STRING" id="41427.A0A182JMT6"/>
<dbReference type="AlphaFoldDB" id="A0A182JMT6"/>
<evidence type="ECO:0000256" key="3">
    <source>
        <dbReference type="ARBA" id="ARBA00022833"/>
    </source>
</evidence>
<keyword evidence="1" id="KW-0479">Metal-binding</keyword>
<dbReference type="PANTHER" id="PTHR39942:SF1">
    <property type="entry name" value="BCDNA.LD26519-RELATED"/>
    <property type="match status" value="1"/>
</dbReference>